<dbReference type="InterPro" id="IPR028994">
    <property type="entry name" value="Integrin_alpha_N"/>
</dbReference>
<evidence type="ECO:0000256" key="1">
    <source>
        <dbReference type="ARBA" id="ARBA00022729"/>
    </source>
</evidence>
<dbReference type="SUPFAM" id="SSF69318">
    <property type="entry name" value="Integrin alpha N-terminal domain"/>
    <property type="match status" value="1"/>
</dbReference>
<dbReference type="Pfam" id="PF13517">
    <property type="entry name" value="FG-GAP_3"/>
    <property type="match status" value="1"/>
</dbReference>
<feature type="chain" id="PRO_5038502330" description="Mucin" evidence="5">
    <location>
        <begin position="35"/>
        <end position="472"/>
    </location>
</feature>
<comment type="caution">
    <text evidence="6">The sequence shown here is derived from an EMBL/GenBank/DDBJ whole genome shotgun (WGS) entry which is preliminary data.</text>
</comment>
<evidence type="ECO:0000256" key="3">
    <source>
        <dbReference type="ARBA" id="ARBA00022801"/>
    </source>
</evidence>
<dbReference type="InterPro" id="IPR013517">
    <property type="entry name" value="FG-GAP"/>
</dbReference>
<dbReference type="EMBL" id="VYUA01000011">
    <property type="protein sequence ID" value="KAB2591722.1"/>
    <property type="molecule type" value="Genomic_DNA"/>
</dbReference>
<gene>
    <name evidence="6" type="ORF">F5983_14690</name>
</gene>
<accession>A0A5N5ESQ3</accession>
<feature type="signal peptide" evidence="5">
    <location>
        <begin position="1"/>
        <end position="34"/>
    </location>
</feature>
<dbReference type="SMART" id="SM00191">
    <property type="entry name" value="Int_alpha"/>
    <property type="match status" value="6"/>
</dbReference>
<evidence type="ECO:0000313" key="7">
    <source>
        <dbReference type="Proteomes" id="UP000326907"/>
    </source>
</evidence>
<sequence>MNLPRASRARRLRLRTTSIAVGVALAAGPVPFLAAAPASAAAAKHYDDFNGDGYRDLAVPYAYSAMQDGSVSFSGGAVLVTYGGPKGLTAKKQLIHQGSPGIPGGGEQNDRFGAALASADLNRDGYADLVVGNPTEEAGRTPVGSVTLVWGSAKGLKGGTAMPRKGGGAFGAFGNDIATGDFNGDGRPDVAVVNDGDVHLYRGGFTKAGGLGKVSRYDRVGQGWHSDTIAAGKVNGDGKTDLIVTGVRGSGSTFRTEAWFLKGAAAGLVSGPAKVVDGKKQHERLDAAIGDFDRDGYGDIAVGNPYANGSRGAVTVWHGASAGPGKRTVTLSQATAGVPGASEAGDEFGASLTAGDADGDGYADLAVGVPFEKVGAKTHAGGAYLFRGGKGGLKGARSAGLGKSLPGVAGGTAAHDIFGYDLRLRDLNRDGRADLAVAVPGENTVRVLPGAKGGVTGTGSSVLREVGADLPE</sequence>
<evidence type="ECO:0000256" key="5">
    <source>
        <dbReference type="SAM" id="SignalP"/>
    </source>
</evidence>
<dbReference type="GO" id="GO:0016787">
    <property type="term" value="F:hydrolase activity"/>
    <property type="evidence" value="ECO:0007669"/>
    <property type="project" value="UniProtKB-KW"/>
</dbReference>
<dbReference type="Gene3D" id="2.130.10.130">
    <property type="entry name" value="Integrin alpha, N-terminal"/>
    <property type="match status" value="3"/>
</dbReference>
<dbReference type="Pfam" id="PF01839">
    <property type="entry name" value="FG-GAP"/>
    <property type="match status" value="4"/>
</dbReference>
<keyword evidence="2" id="KW-0677">Repeat</keyword>
<dbReference type="AlphaFoldDB" id="A0A5N5ESQ3"/>
<dbReference type="InterPro" id="IPR013519">
    <property type="entry name" value="Int_alpha_beta-p"/>
</dbReference>
<dbReference type="PANTHER" id="PTHR23221:SF7">
    <property type="entry name" value="PHOSPHATIDYLINOSITOL-GLYCAN-SPECIFIC PHOSPHOLIPASE D"/>
    <property type="match status" value="1"/>
</dbReference>
<evidence type="ECO:0000313" key="6">
    <source>
        <dbReference type="EMBL" id="KAB2591722.1"/>
    </source>
</evidence>
<keyword evidence="1 5" id="KW-0732">Signal</keyword>
<keyword evidence="3" id="KW-0378">Hydrolase</keyword>
<dbReference type="RefSeq" id="WP_151510710.1">
    <property type="nucleotide sequence ID" value="NZ_VYUA01000011.1"/>
</dbReference>
<evidence type="ECO:0000256" key="4">
    <source>
        <dbReference type="ARBA" id="ARBA00023180"/>
    </source>
</evidence>
<dbReference type="PANTHER" id="PTHR23221">
    <property type="entry name" value="GLYCOSYLPHOSPHATIDYLINOSITOL PHOSPHOLIPASE D"/>
    <property type="match status" value="1"/>
</dbReference>
<evidence type="ECO:0000256" key="2">
    <source>
        <dbReference type="ARBA" id="ARBA00022737"/>
    </source>
</evidence>
<dbReference type="Proteomes" id="UP000326907">
    <property type="component" value="Unassembled WGS sequence"/>
</dbReference>
<organism evidence="6 7">
    <name type="scientific">Streptomyces arboris</name>
    <dbReference type="NCBI Taxonomy" id="2600619"/>
    <lineage>
        <taxon>Bacteria</taxon>
        <taxon>Bacillati</taxon>
        <taxon>Actinomycetota</taxon>
        <taxon>Actinomycetes</taxon>
        <taxon>Kitasatosporales</taxon>
        <taxon>Streptomycetaceae</taxon>
        <taxon>Streptomyces</taxon>
    </lineage>
</organism>
<protein>
    <recommendedName>
        <fullName evidence="8">Mucin</fullName>
    </recommendedName>
</protein>
<keyword evidence="4" id="KW-0325">Glycoprotein</keyword>
<name>A0A5N5ESQ3_9ACTN</name>
<reference evidence="6 7" key="1">
    <citation type="submission" date="2019-09" db="EMBL/GenBank/DDBJ databases">
        <authorList>
            <person name="Liu P."/>
        </authorList>
    </citation>
    <scope>NUCLEOTIDE SEQUENCE [LARGE SCALE GENOMIC DNA]</scope>
    <source>
        <strain evidence="6 7">TRM68085</strain>
    </source>
</reference>
<keyword evidence="7" id="KW-1185">Reference proteome</keyword>
<proteinExistence type="predicted"/>
<dbReference type="PROSITE" id="PS51470">
    <property type="entry name" value="FG_GAP"/>
    <property type="match status" value="2"/>
</dbReference>
<evidence type="ECO:0008006" key="8">
    <source>
        <dbReference type="Google" id="ProtNLM"/>
    </source>
</evidence>